<gene>
    <name evidence="1" type="ORF">M622_18535</name>
</gene>
<proteinExistence type="predicted"/>
<keyword evidence="2" id="KW-1185">Reference proteome</keyword>
<dbReference type="STRING" id="1348657.M622_18535"/>
<accession>T0AND6</accession>
<sequence>MEAYSILSYRLAGCAVFNHKKPGERERAHVLHWTSGGRLCKTCPQFDDGQCDAFRRLVAEYEPIKLVEGEP</sequence>
<dbReference type="Proteomes" id="UP000015455">
    <property type="component" value="Unassembled WGS sequence"/>
</dbReference>
<evidence type="ECO:0000313" key="2">
    <source>
        <dbReference type="Proteomes" id="UP000015455"/>
    </source>
</evidence>
<evidence type="ECO:0000313" key="1">
    <source>
        <dbReference type="EMBL" id="EPZ14389.1"/>
    </source>
</evidence>
<organism evidence="1 2">
    <name type="scientific">Thauera terpenica 58Eu</name>
    <dbReference type="NCBI Taxonomy" id="1348657"/>
    <lineage>
        <taxon>Bacteria</taxon>
        <taxon>Pseudomonadati</taxon>
        <taxon>Pseudomonadota</taxon>
        <taxon>Betaproteobacteria</taxon>
        <taxon>Rhodocyclales</taxon>
        <taxon>Zoogloeaceae</taxon>
        <taxon>Thauera</taxon>
    </lineage>
</organism>
<name>T0AND6_9RHOO</name>
<dbReference type="PATRIC" id="fig|1348657.5.peg.3121"/>
<comment type="caution">
    <text evidence="1">The sequence shown here is derived from an EMBL/GenBank/DDBJ whole genome shotgun (WGS) entry which is preliminary data.</text>
</comment>
<reference evidence="1 2" key="1">
    <citation type="submission" date="2013-06" db="EMBL/GenBank/DDBJ databases">
        <title>Draft genome sequence of Thauera terpenica.</title>
        <authorList>
            <person name="Liu B."/>
            <person name="Frostegard A.H."/>
            <person name="Shapleigh J.P."/>
        </authorList>
    </citation>
    <scope>NUCLEOTIDE SEQUENCE [LARGE SCALE GENOMIC DNA]</scope>
    <source>
        <strain evidence="1 2">58Eu</strain>
    </source>
</reference>
<dbReference type="AlphaFoldDB" id="T0AND6"/>
<dbReference type="EMBL" id="ATJV01000082">
    <property type="protein sequence ID" value="EPZ14389.1"/>
    <property type="molecule type" value="Genomic_DNA"/>
</dbReference>
<protein>
    <submittedName>
        <fullName evidence="1">Uncharacterized protein</fullName>
    </submittedName>
</protein>